<dbReference type="PROSITE" id="PS50042">
    <property type="entry name" value="CNMP_BINDING_3"/>
    <property type="match status" value="1"/>
</dbReference>
<dbReference type="CDD" id="cd00092">
    <property type="entry name" value="HTH_CRP"/>
    <property type="match status" value="1"/>
</dbReference>
<dbReference type="InterPro" id="IPR050397">
    <property type="entry name" value="Env_Response_Regulators"/>
</dbReference>
<dbReference type="PRINTS" id="PR00034">
    <property type="entry name" value="HTHCRP"/>
</dbReference>
<dbReference type="InterPro" id="IPR036390">
    <property type="entry name" value="WH_DNA-bd_sf"/>
</dbReference>
<dbReference type="SMART" id="SM00419">
    <property type="entry name" value="HTH_CRP"/>
    <property type="match status" value="1"/>
</dbReference>
<dbReference type="GO" id="GO:0003677">
    <property type="term" value="F:DNA binding"/>
    <property type="evidence" value="ECO:0007669"/>
    <property type="project" value="UniProtKB-KW"/>
</dbReference>
<dbReference type="GO" id="GO:0003700">
    <property type="term" value="F:DNA-binding transcription factor activity"/>
    <property type="evidence" value="ECO:0007669"/>
    <property type="project" value="TreeGrafter"/>
</dbReference>
<dbReference type="OrthoDB" id="9798104at2"/>
<reference evidence="6 7" key="1">
    <citation type="journal article" date="2019" name="Appl. Environ. Microbiol.">
        <title>Genetic determinants of hydroxycinnamic acid metabolism in heterofermentative lactobacilli.</title>
        <authorList>
            <person name="Gaur G."/>
            <person name="Oh J.H."/>
            <person name="Filannino P."/>
            <person name="Gobbetti M."/>
            <person name="van Pijkeren J.P."/>
            <person name="Ganzle M.G."/>
        </authorList>
    </citation>
    <scope>NUCLEOTIDE SEQUENCE [LARGE SCALE GENOMIC DNA]</scope>
    <source>
        <strain evidence="6 7">C5</strain>
    </source>
</reference>
<dbReference type="Gene3D" id="2.60.120.10">
    <property type="entry name" value="Jelly Rolls"/>
    <property type="match status" value="1"/>
</dbReference>
<sequence>MTKHSATTCLARAPLFSKLNLETLASLVPASKHRQWFPKGTLIKQPLDNNDGMFVIDQGSAKVYSVSDTGKEKILYMMKTGDITGQETLFSQRQTDYFIESLEDSYVCSVSHQAFQQVLRESPELCLNLLNNFGDKLVAVEQNSVRRDTLLAKDRVLSYLTDKLENASSNTFQLPVKKKELASFLGLSPETLSRQLKALQKEGVITVSGKHITFIKNSINESET</sequence>
<evidence type="ECO:0000313" key="7">
    <source>
        <dbReference type="Proteomes" id="UP000449209"/>
    </source>
</evidence>
<dbReference type="InterPro" id="IPR018490">
    <property type="entry name" value="cNMP-bd_dom_sf"/>
</dbReference>
<dbReference type="InterPro" id="IPR036388">
    <property type="entry name" value="WH-like_DNA-bd_sf"/>
</dbReference>
<evidence type="ECO:0000256" key="3">
    <source>
        <dbReference type="ARBA" id="ARBA00023163"/>
    </source>
</evidence>
<dbReference type="SMART" id="SM00100">
    <property type="entry name" value="cNMP"/>
    <property type="match status" value="1"/>
</dbReference>
<feature type="domain" description="HTH crp-type" evidence="5">
    <location>
        <begin position="150"/>
        <end position="218"/>
    </location>
</feature>
<dbReference type="GO" id="GO:0005829">
    <property type="term" value="C:cytosol"/>
    <property type="evidence" value="ECO:0007669"/>
    <property type="project" value="TreeGrafter"/>
</dbReference>
<feature type="domain" description="Cyclic nucleotide-binding" evidence="4">
    <location>
        <begin position="15"/>
        <end position="136"/>
    </location>
</feature>
<dbReference type="SUPFAM" id="SSF46785">
    <property type="entry name" value="Winged helix' DNA-binding domain"/>
    <property type="match status" value="1"/>
</dbReference>
<dbReference type="PANTHER" id="PTHR24567:SF26">
    <property type="entry name" value="REGULATORY PROTEIN YEIL"/>
    <property type="match status" value="1"/>
</dbReference>
<evidence type="ECO:0000259" key="4">
    <source>
        <dbReference type="PROSITE" id="PS50042"/>
    </source>
</evidence>
<evidence type="ECO:0000256" key="1">
    <source>
        <dbReference type="ARBA" id="ARBA00023015"/>
    </source>
</evidence>
<evidence type="ECO:0000313" key="6">
    <source>
        <dbReference type="EMBL" id="MYV17670.1"/>
    </source>
</evidence>
<dbReference type="CDD" id="cd00038">
    <property type="entry name" value="CAP_ED"/>
    <property type="match status" value="1"/>
</dbReference>
<evidence type="ECO:0000256" key="2">
    <source>
        <dbReference type="ARBA" id="ARBA00023125"/>
    </source>
</evidence>
<dbReference type="EMBL" id="WEZQ01000017">
    <property type="protein sequence ID" value="MYV17670.1"/>
    <property type="molecule type" value="Genomic_DNA"/>
</dbReference>
<name>A0A6N9I3X0_9LACO</name>
<dbReference type="PROSITE" id="PS51063">
    <property type="entry name" value="HTH_CRP_2"/>
    <property type="match status" value="1"/>
</dbReference>
<keyword evidence="2" id="KW-0238">DNA-binding</keyword>
<dbReference type="InterPro" id="IPR000595">
    <property type="entry name" value="cNMP-bd_dom"/>
</dbReference>
<dbReference type="InterPro" id="IPR012318">
    <property type="entry name" value="HTH_CRP"/>
</dbReference>
<dbReference type="InterPro" id="IPR014710">
    <property type="entry name" value="RmlC-like_jellyroll"/>
</dbReference>
<dbReference type="InterPro" id="IPR003006">
    <property type="entry name" value="Ig/MHC_CS"/>
</dbReference>
<proteinExistence type="predicted"/>
<dbReference type="RefSeq" id="WP_161004120.1">
    <property type="nucleotide sequence ID" value="NZ_WEZQ01000017.1"/>
</dbReference>
<dbReference type="PROSITE" id="PS00290">
    <property type="entry name" value="IG_MHC"/>
    <property type="match status" value="1"/>
</dbReference>
<evidence type="ECO:0000259" key="5">
    <source>
        <dbReference type="PROSITE" id="PS51063"/>
    </source>
</evidence>
<organism evidence="6 7">
    <name type="scientific">Furfurilactobacillus milii</name>
    <dbReference type="NCBI Taxonomy" id="2888272"/>
    <lineage>
        <taxon>Bacteria</taxon>
        <taxon>Bacillati</taxon>
        <taxon>Bacillota</taxon>
        <taxon>Bacilli</taxon>
        <taxon>Lactobacillales</taxon>
        <taxon>Lactobacillaceae</taxon>
        <taxon>Furfurilactobacillus</taxon>
    </lineage>
</organism>
<dbReference type="Proteomes" id="UP000449209">
    <property type="component" value="Unassembled WGS sequence"/>
</dbReference>
<dbReference type="Pfam" id="PF13545">
    <property type="entry name" value="HTH_Crp_2"/>
    <property type="match status" value="1"/>
</dbReference>
<keyword evidence="3" id="KW-0804">Transcription</keyword>
<dbReference type="PANTHER" id="PTHR24567">
    <property type="entry name" value="CRP FAMILY TRANSCRIPTIONAL REGULATORY PROTEIN"/>
    <property type="match status" value="1"/>
</dbReference>
<comment type="caution">
    <text evidence="6">The sequence shown here is derived from an EMBL/GenBank/DDBJ whole genome shotgun (WGS) entry which is preliminary data.</text>
</comment>
<dbReference type="SUPFAM" id="SSF51206">
    <property type="entry name" value="cAMP-binding domain-like"/>
    <property type="match status" value="1"/>
</dbReference>
<gene>
    <name evidence="6" type="ORF">GB993_09165</name>
</gene>
<dbReference type="Pfam" id="PF00027">
    <property type="entry name" value="cNMP_binding"/>
    <property type="match status" value="1"/>
</dbReference>
<dbReference type="AlphaFoldDB" id="A0A6N9I3X0"/>
<keyword evidence="1" id="KW-0805">Transcription regulation</keyword>
<protein>
    <submittedName>
        <fullName evidence="6">Helix-turn-helix domain-containing protein</fullName>
    </submittedName>
</protein>
<dbReference type="Gene3D" id="1.10.10.10">
    <property type="entry name" value="Winged helix-like DNA-binding domain superfamily/Winged helix DNA-binding domain"/>
    <property type="match status" value="1"/>
</dbReference>
<accession>A0A6N9I3X0</accession>